<dbReference type="EMBL" id="MHNL01000005">
    <property type="protein sequence ID" value="OGZ45895.1"/>
    <property type="molecule type" value="Genomic_DNA"/>
</dbReference>
<keyword evidence="2" id="KW-0547">Nucleotide-binding</keyword>
<dbReference type="InterPro" id="IPR036388">
    <property type="entry name" value="WH-like_DNA-bd_sf"/>
</dbReference>
<accession>A0A1G2G6L4</accession>
<dbReference type="STRING" id="1802115.A2756_02665"/>
<dbReference type="AlphaFoldDB" id="A0A1G2G6L4"/>
<dbReference type="Pfam" id="PF02661">
    <property type="entry name" value="Fic"/>
    <property type="match status" value="1"/>
</dbReference>
<feature type="binding site" evidence="2">
    <location>
        <begin position="207"/>
        <end position="214"/>
    </location>
    <ligand>
        <name>ATP</name>
        <dbReference type="ChEBI" id="CHEBI:30616"/>
    </ligand>
</feature>
<evidence type="ECO:0000256" key="2">
    <source>
        <dbReference type="PIRSR" id="PIRSR640198-2"/>
    </source>
</evidence>
<feature type="active site" evidence="1">
    <location>
        <position position="203"/>
    </location>
</feature>
<dbReference type="GO" id="GO:0005524">
    <property type="term" value="F:ATP binding"/>
    <property type="evidence" value="ECO:0007669"/>
    <property type="project" value="UniProtKB-KW"/>
</dbReference>
<dbReference type="Proteomes" id="UP000177785">
    <property type="component" value="Unassembled WGS sequence"/>
</dbReference>
<feature type="domain" description="Fido" evidence="3">
    <location>
        <begin position="111"/>
        <end position="272"/>
    </location>
</feature>
<dbReference type="SUPFAM" id="SSF140931">
    <property type="entry name" value="Fic-like"/>
    <property type="match status" value="1"/>
</dbReference>
<dbReference type="InterPro" id="IPR040198">
    <property type="entry name" value="Fido_containing"/>
</dbReference>
<sequence length="355" mass="40595">MSQNSEQFKKRLTNLDGKIWELIARIDEIKGKWSAGSRLAPSTLTTLRQSVLITSTGASTRIEGSHLSDEEVEKVMRGLSVTKFRERDVQEVRGYLEVLANIFNSFETLSLREGVIQHLHKELLQYSEKDASHRGKYKQKENIVGVQNEKGEVEQIIFETTPAWLVQKEMTEIVEWTHQELEKKEIHPLLVIGNFLVEFLKIHPFEDGNGRLSRILGNMLLLRAGYLYMPYVSHEQIVEQQKEAYYLALRQSQATFKTGQQSIEPWLVFFFGVVNKQGVRAVALLEGEHLEDILSKKQLEVWGCVANAEEIRAGEIAKQTGIARPTVNQALKKLLRLGKIRLIGQGRAVRYKKIS</sequence>
<organism evidence="4 5">
    <name type="scientific">Candidatus Ryanbacteria bacterium RIFCSPHIGHO2_01_FULL_48_27</name>
    <dbReference type="NCBI Taxonomy" id="1802115"/>
    <lineage>
        <taxon>Bacteria</taxon>
        <taxon>Candidatus Ryaniibacteriota</taxon>
    </lineage>
</organism>
<dbReference type="SUPFAM" id="SSF46785">
    <property type="entry name" value="Winged helix' DNA-binding domain"/>
    <property type="match status" value="1"/>
</dbReference>
<name>A0A1G2G6L4_9BACT</name>
<dbReference type="Pfam" id="PF13412">
    <property type="entry name" value="HTH_24"/>
    <property type="match status" value="1"/>
</dbReference>
<dbReference type="Gene3D" id="1.10.10.10">
    <property type="entry name" value="Winged helix-like DNA-binding domain superfamily/Winged helix DNA-binding domain"/>
    <property type="match status" value="1"/>
</dbReference>
<keyword evidence="2" id="KW-0067">ATP-binding</keyword>
<dbReference type="CDD" id="cd00090">
    <property type="entry name" value="HTH_ARSR"/>
    <property type="match status" value="1"/>
</dbReference>
<comment type="caution">
    <text evidence="4">The sequence shown here is derived from an EMBL/GenBank/DDBJ whole genome shotgun (WGS) entry which is preliminary data.</text>
</comment>
<dbReference type="InterPro" id="IPR011991">
    <property type="entry name" value="ArsR-like_HTH"/>
</dbReference>
<dbReference type="InterPro" id="IPR036390">
    <property type="entry name" value="WH_DNA-bd_sf"/>
</dbReference>
<evidence type="ECO:0000256" key="1">
    <source>
        <dbReference type="PIRSR" id="PIRSR640198-1"/>
    </source>
</evidence>
<reference evidence="4 5" key="1">
    <citation type="journal article" date="2016" name="Nat. Commun.">
        <title>Thousands of microbial genomes shed light on interconnected biogeochemical processes in an aquifer system.</title>
        <authorList>
            <person name="Anantharaman K."/>
            <person name="Brown C.T."/>
            <person name="Hug L.A."/>
            <person name="Sharon I."/>
            <person name="Castelle C.J."/>
            <person name="Probst A.J."/>
            <person name="Thomas B.C."/>
            <person name="Singh A."/>
            <person name="Wilkins M.J."/>
            <person name="Karaoz U."/>
            <person name="Brodie E.L."/>
            <person name="Williams K.H."/>
            <person name="Hubbard S.S."/>
            <person name="Banfield J.F."/>
        </authorList>
    </citation>
    <scope>NUCLEOTIDE SEQUENCE [LARGE SCALE GENOMIC DNA]</scope>
</reference>
<dbReference type="Gene3D" id="1.10.3290.10">
    <property type="entry name" value="Fido-like domain"/>
    <property type="match status" value="1"/>
</dbReference>
<evidence type="ECO:0000259" key="3">
    <source>
        <dbReference type="PROSITE" id="PS51459"/>
    </source>
</evidence>
<evidence type="ECO:0000313" key="5">
    <source>
        <dbReference type="Proteomes" id="UP000177785"/>
    </source>
</evidence>
<dbReference type="InterPro" id="IPR003812">
    <property type="entry name" value="Fido"/>
</dbReference>
<gene>
    <name evidence="4" type="ORF">A2756_02665</name>
</gene>
<dbReference type="PANTHER" id="PTHR13504:SF38">
    <property type="entry name" value="FIDO DOMAIN-CONTAINING PROTEIN"/>
    <property type="match status" value="1"/>
</dbReference>
<dbReference type="PROSITE" id="PS51459">
    <property type="entry name" value="FIDO"/>
    <property type="match status" value="1"/>
</dbReference>
<dbReference type="PANTHER" id="PTHR13504">
    <property type="entry name" value="FIDO DOMAIN-CONTAINING PROTEIN DDB_G0283145"/>
    <property type="match status" value="1"/>
</dbReference>
<feature type="binding site" evidence="2">
    <location>
        <begin position="245"/>
        <end position="246"/>
    </location>
    <ligand>
        <name>ATP</name>
        <dbReference type="ChEBI" id="CHEBI:30616"/>
    </ligand>
</feature>
<protein>
    <recommendedName>
        <fullName evidence="3">Fido domain-containing protein</fullName>
    </recommendedName>
</protein>
<proteinExistence type="predicted"/>
<dbReference type="InterPro" id="IPR036597">
    <property type="entry name" value="Fido-like_dom_sf"/>
</dbReference>
<evidence type="ECO:0000313" key="4">
    <source>
        <dbReference type="EMBL" id="OGZ45895.1"/>
    </source>
</evidence>